<evidence type="ECO:0000256" key="3">
    <source>
        <dbReference type="ARBA" id="ARBA00022989"/>
    </source>
</evidence>
<keyword evidence="6" id="KW-1003">Cell membrane</keyword>
<dbReference type="PANTHER" id="PTHR10736">
    <property type="entry name" value="BESTROPHIN"/>
    <property type="match status" value="1"/>
</dbReference>
<dbReference type="WBParaSite" id="L893_g1492.t1">
    <property type="protein sequence ID" value="L893_g1492.t1"/>
    <property type="gene ID" value="L893_g1492"/>
</dbReference>
<feature type="transmembrane region" description="Helical" evidence="6">
    <location>
        <begin position="263"/>
        <end position="284"/>
    </location>
</feature>
<evidence type="ECO:0000256" key="6">
    <source>
        <dbReference type="RuleBase" id="RU363126"/>
    </source>
</evidence>
<evidence type="ECO:0000256" key="4">
    <source>
        <dbReference type="ARBA" id="ARBA00023136"/>
    </source>
</evidence>
<evidence type="ECO:0000313" key="9">
    <source>
        <dbReference type="Proteomes" id="UP000095287"/>
    </source>
</evidence>
<keyword evidence="2 6" id="KW-0812">Transmembrane</keyword>
<reference evidence="10" key="1">
    <citation type="submission" date="2016-11" db="UniProtKB">
        <authorList>
            <consortium name="WormBaseParasite"/>
        </authorList>
    </citation>
    <scope>IDENTIFICATION</scope>
</reference>
<comment type="function">
    <text evidence="6">Forms chloride channels.</text>
</comment>
<keyword evidence="6" id="KW-0869">Chloride channel</keyword>
<feature type="transmembrane region" description="Helical" evidence="6">
    <location>
        <begin position="62"/>
        <end position="79"/>
    </location>
</feature>
<dbReference type="Proteomes" id="UP000095287">
    <property type="component" value="Unplaced"/>
</dbReference>
<feature type="signal peptide" evidence="8">
    <location>
        <begin position="1"/>
        <end position="18"/>
    </location>
</feature>
<keyword evidence="6" id="KW-0868">Chloride</keyword>
<accession>A0A1I7YD51</accession>
<dbReference type="InterPro" id="IPR000615">
    <property type="entry name" value="Bestrophin"/>
</dbReference>
<feature type="chain" id="PRO_5009311974" description="Bestrophin homolog" evidence="8">
    <location>
        <begin position="19"/>
        <end position="476"/>
    </location>
</feature>
<protein>
    <recommendedName>
        <fullName evidence="6">Bestrophin homolog</fullName>
    </recommendedName>
</protein>
<evidence type="ECO:0000256" key="8">
    <source>
        <dbReference type="SAM" id="SignalP"/>
    </source>
</evidence>
<name>A0A1I7YD51_9BILA</name>
<keyword evidence="6" id="KW-0813">Transport</keyword>
<dbReference type="GO" id="GO:0034707">
    <property type="term" value="C:chloride channel complex"/>
    <property type="evidence" value="ECO:0007669"/>
    <property type="project" value="UniProtKB-KW"/>
</dbReference>
<evidence type="ECO:0000256" key="1">
    <source>
        <dbReference type="ARBA" id="ARBA00004370"/>
    </source>
</evidence>
<keyword evidence="4 6" id="KW-0472">Membrane</keyword>
<keyword evidence="6" id="KW-0407">Ion channel</keyword>
<comment type="subcellular location">
    <subcellularLocation>
        <location evidence="6">Cell membrane</location>
        <topology evidence="6">Multi-pass membrane protein</topology>
    </subcellularLocation>
    <subcellularLocation>
        <location evidence="1">Membrane</location>
    </subcellularLocation>
</comment>
<evidence type="ECO:0000256" key="5">
    <source>
        <dbReference type="ARBA" id="ARBA00034769"/>
    </source>
</evidence>
<organism evidence="9 10">
    <name type="scientific">Steinernema glaseri</name>
    <dbReference type="NCBI Taxonomy" id="37863"/>
    <lineage>
        <taxon>Eukaryota</taxon>
        <taxon>Metazoa</taxon>
        <taxon>Ecdysozoa</taxon>
        <taxon>Nematoda</taxon>
        <taxon>Chromadorea</taxon>
        <taxon>Rhabditida</taxon>
        <taxon>Tylenchina</taxon>
        <taxon>Panagrolaimomorpha</taxon>
        <taxon>Strongyloidoidea</taxon>
        <taxon>Steinernematidae</taxon>
        <taxon>Steinernema</taxon>
    </lineage>
</organism>
<dbReference type="GO" id="GO:0005254">
    <property type="term" value="F:chloride channel activity"/>
    <property type="evidence" value="ECO:0007669"/>
    <property type="project" value="UniProtKB-KW"/>
</dbReference>
<sequence length="476" mass="54844">MAIIGRCAFVALNGVAAAFQTLDRSEMTVGYTADVANGSIRSFLRLMLRWKGSLWKRVWRELLLWLAVYGAINIAYRFIMDADQQRRFEDVCALIFKHHDLIPMTFMLGFYVTKIISRWSECFANLAFCDTWVSSRSSHHAEKIQVLSTDCWTRPGNGLQGAEGETDHRQLLVYRDISMVIRKRFPTLETVRFAGFWNKNEMDAFESVDTSNRKYWVPIKWAMMATMEARKDGLIKNDFAVQDIFKEILIFRNKLFRLAMFDWAPIPLLYSQVVALAVRIYFIFNLLGRQMLVTNRYNDLRGPLMTYVPIFSILEFIFYTGWLKVAEALLNPFGNDDDNFEVNWIVDRNLKASLEIVDDGIGSEPAMEKDMFWEETVPEPLYSAETARTPINPQVGSAVAYVPETDHVDMVPRVTTSNDAQNVPVYVRRDSFESTESVLSNVKRMIRNRRGSRITASGPNSPTPDDAKKLEREFIV</sequence>
<feature type="transmembrane region" description="Helical" evidence="6">
    <location>
        <begin position="304"/>
        <end position="323"/>
    </location>
</feature>
<evidence type="ECO:0000313" key="10">
    <source>
        <dbReference type="WBParaSite" id="L893_g1492.t1"/>
    </source>
</evidence>
<keyword evidence="9" id="KW-1185">Reference proteome</keyword>
<proteinExistence type="inferred from homology"/>
<keyword evidence="3 6" id="KW-1133">Transmembrane helix</keyword>
<dbReference type="PANTHER" id="PTHR10736:SF0">
    <property type="entry name" value="BESTROPHIN HOMOLOG"/>
    <property type="match status" value="1"/>
</dbReference>
<keyword evidence="8" id="KW-0732">Signal</keyword>
<keyword evidence="6" id="KW-0406">Ion transport</keyword>
<dbReference type="GO" id="GO:0005886">
    <property type="term" value="C:plasma membrane"/>
    <property type="evidence" value="ECO:0007669"/>
    <property type="project" value="UniProtKB-SubCell"/>
</dbReference>
<evidence type="ECO:0000256" key="2">
    <source>
        <dbReference type="ARBA" id="ARBA00022692"/>
    </source>
</evidence>
<feature type="region of interest" description="Disordered" evidence="7">
    <location>
        <begin position="449"/>
        <end position="469"/>
    </location>
</feature>
<comment type="similarity">
    <text evidence="5 6">Belongs to the anion channel-forming bestrophin (TC 1.A.46) family. Calcium-sensitive chloride channel subfamily.</text>
</comment>
<dbReference type="InterPro" id="IPR021134">
    <property type="entry name" value="Bestrophin-like"/>
</dbReference>
<evidence type="ECO:0000256" key="7">
    <source>
        <dbReference type="SAM" id="MobiDB-lite"/>
    </source>
</evidence>
<dbReference type="Pfam" id="PF01062">
    <property type="entry name" value="Bestrophin"/>
    <property type="match status" value="2"/>
</dbReference>
<dbReference type="AlphaFoldDB" id="A0A1I7YD51"/>